<keyword evidence="4" id="KW-1185">Reference proteome</keyword>
<dbReference type="Proteomes" id="UP000887563">
    <property type="component" value="Unplaced"/>
</dbReference>
<dbReference type="SUPFAM" id="SSF47769">
    <property type="entry name" value="SAM/Pointed domain"/>
    <property type="match status" value="1"/>
</dbReference>
<dbReference type="Pfam" id="PF07647">
    <property type="entry name" value="SAM_2"/>
    <property type="match status" value="1"/>
</dbReference>
<dbReference type="PANTHER" id="PTHR12844">
    <property type="entry name" value="CONNECTOR ENCHANCER OF KINASE SUPPRESSOR OF RAS"/>
    <property type="match status" value="1"/>
</dbReference>
<evidence type="ECO:0000313" key="5">
    <source>
        <dbReference type="WBParaSite" id="Minc3s02539g30544"/>
    </source>
</evidence>
<dbReference type="SUPFAM" id="SSF50156">
    <property type="entry name" value="PDZ domain-like"/>
    <property type="match status" value="1"/>
</dbReference>
<organism evidence="4 5">
    <name type="scientific">Meloidogyne incognita</name>
    <name type="common">Southern root-knot nematode worm</name>
    <name type="synonym">Oxyuris incognita</name>
    <dbReference type="NCBI Taxonomy" id="6306"/>
    <lineage>
        <taxon>Eukaryota</taxon>
        <taxon>Metazoa</taxon>
        <taxon>Ecdysozoa</taxon>
        <taxon>Nematoda</taxon>
        <taxon>Chromadorea</taxon>
        <taxon>Rhabditida</taxon>
        <taxon>Tylenchina</taxon>
        <taxon>Tylenchomorpha</taxon>
        <taxon>Tylenchoidea</taxon>
        <taxon>Meloidogynidae</taxon>
        <taxon>Meloidogyninae</taxon>
        <taxon>Meloidogyne</taxon>
        <taxon>Meloidogyne incognita group</taxon>
    </lineage>
</organism>
<accession>A0A914MS84</accession>
<evidence type="ECO:0000256" key="1">
    <source>
        <dbReference type="ARBA" id="ARBA00009498"/>
    </source>
</evidence>
<dbReference type="InterPro" id="IPR036034">
    <property type="entry name" value="PDZ_sf"/>
</dbReference>
<comment type="similarity">
    <text evidence="1">Belongs to the CNKSR family.</text>
</comment>
<dbReference type="Pfam" id="PF10534">
    <property type="entry name" value="CRIC_ras_sig"/>
    <property type="match status" value="1"/>
</dbReference>
<sequence length="564" mass="64510">MTKIYSFTFHNSNLPAIFQCDNWTAQQVAEWLNGVDDGMAPYIRHFVTHNITGSKLLNVDNDTLKRIGVNREASRAKIISAINLLLYYSYSIKYENLQKLALKTRVCTNEILEAVSTATPIINNSSNASMHIEVLNNVLGALASTYENTIRLIFWLERNPFAGNKKYAKMRNNLATYVDEMVDCVNNPNNPKFFSVPQLLIERAKMIQQVCNEIIHLPDPSILYTAFLDRITIRRPASADWGFEIGRTCLGINLITRVDYNSPSAFPDKFDVGDEILEINGQSVIGWKRTTLLRRLNEKQQFLRPGQAQFSNLENVETQLLLCKRPRESCSPQRFPKIQDCGNLGGDQEAKRLTKLALDFKNKINGQSVIGWKRTSLLRRLNEKQQFLRPGQAQFSNLENVETQLLLCKRPRESCSPQRFPKIQDCGNLGGDQEAKRLTKLALDFKNKIGTDFSMRWHRNQKEISNELKKQENNTSNHLALRRVRSSSFTANVNSNSRRCSDCSLPQASRCISLLIPTGKQQLFRRASVWNESPPGTLHSPFKEIFKKINFGIKYENIYHLLAD</sequence>
<dbReference type="Gene3D" id="2.30.42.10">
    <property type="match status" value="1"/>
</dbReference>
<dbReference type="InterPro" id="IPR001660">
    <property type="entry name" value="SAM"/>
</dbReference>
<dbReference type="InterPro" id="IPR013761">
    <property type="entry name" value="SAM/pointed_sf"/>
</dbReference>
<protein>
    <submittedName>
        <fullName evidence="5">Uncharacterized protein</fullName>
    </submittedName>
</protein>
<dbReference type="PROSITE" id="PS50105">
    <property type="entry name" value="SAM_DOMAIN"/>
    <property type="match status" value="1"/>
</dbReference>
<dbReference type="InterPro" id="IPR051566">
    <property type="entry name" value="CNKSR"/>
</dbReference>
<feature type="domain" description="PDZ" evidence="3">
    <location>
        <begin position="230"/>
        <end position="284"/>
    </location>
</feature>
<dbReference type="PANTHER" id="PTHR12844:SF42">
    <property type="entry name" value="CONNECTOR ENHANCER OF KSR PROTEIN CNK"/>
    <property type="match status" value="1"/>
</dbReference>
<name>A0A914MS84_MELIC</name>
<dbReference type="Gene3D" id="1.10.150.50">
    <property type="entry name" value="Transcription Factor, Ets-1"/>
    <property type="match status" value="1"/>
</dbReference>
<dbReference type="InterPro" id="IPR001478">
    <property type="entry name" value="PDZ"/>
</dbReference>
<dbReference type="SMART" id="SM00454">
    <property type="entry name" value="SAM"/>
    <property type="match status" value="1"/>
</dbReference>
<proteinExistence type="inferred from homology"/>
<reference evidence="5" key="1">
    <citation type="submission" date="2022-11" db="UniProtKB">
        <authorList>
            <consortium name="WormBaseParasite"/>
        </authorList>
    </citation>
    <scope>IDENTIFICATION</scope>
</reference>
<dbReference type="InterPro" id="IPR017874">
    <property type="entry name" value="CRIC_domain"/>
</dbReference>
<feature type="domain" description="SAM" evidence="2">
    <location>
        <begin position="23"/>
        <end position="88"/>
    </location>
</feature>
<dbReference type="PROSITE" id="PS50106">
    <property type="entry name" value="PDZ"/>
    <property type="match status" value="1"/>
</dbReference>
<evidence type="ECO:0000259" key="3">
    <source>
        <dbReference type="PROSITE" id="PS50106"/>
    </source>
</evidence>
<dbReference type="WBParaSite" id="Minc3s02539g30544">
    <property type="protein sequence ID" value="Minc3s02539g30544"/>
    <property type="gene ID" value="Minc3s02539g30544"/>
</dbReference>
<dbReference type="AlphaFoldDB" id="A0A914MS84"/>
<evidence type="ECO:0000259" key="2">
    <source>
        <dbReference type="PROSITE" id="PS50105"/>
    </source>
</evidence>
<evidence type="ECO:0000313" key="4">
    <source>
        <dbReference type="Proteomes" id="UP000887563"/>
    </source>
</evidence>